<keyword evidence="3" id="KW-1185">Reference proteome</keyword>
<accession>A0AAQ3VXY8</accession>
<feature type="signal peptide" evidence="1">
    <location>
        <begin position="1"/>
        <end position="26"/>
    </location>
</feature>
<evidence type="ECO:0008006" key="4">
    <source>
        <dbReference type="Google" id="ProtNLM"/>
    </source>
</evidence>
<dbReference type="SUPFAM" id="SSF52058">
    <property type="entry name" value="L domain-like"/>
    <property type="match status" value="1"/>
</dbReference>
<dbReference type="Gene3D" id="3.80.10.10">
    <property type="entry name" value="Ribonuclease Inhibitor"/>
    <property type="match status" value="1"/>
</dbReference>
<dbReference type="Proteomes" id="UP000195141">
    <property type="component" value="Chromosome"/>
</dbReference>
<dbReference type="RefSeq" id="WP_086349060.1">
    <property type="nucleotide sequence ID" value="NZ_CP147247.1"/>
</dbReference>
<dbReference type="EMBL" id="CP147247">
    <property type="protein sequence ID" value="WYJ92086.1"/>
    <property type="molecule type" value="Genomic_DNA"/>
</dbReference>
<reference evidence="2" key="1">
    <citation type="submission" date="2017-05" db="EMBL/GenBank/DDBJ databases">
        <authorList>
            <consortium name="The Broad Institute Genomics Platform"/>
            <consortium name="The Broad Institute Genomic Center for Infectious Diseases"/>
            <person name="Earl A."/>
            <person name="Manson A."/>
            <person name="Schwartman J."/>
            <person name="Gilmore M."/>
            <person name="Abouelleil A."/>
            <person name="Cao P."/>
            <person name="Chapman S."/>
            <person name="Cusick C."/>
            <person name="Shea T."/>
            <person name="Young S."/>
            <person name="Neafsey D."/>
            <person name="Nusbaum C."/>
            <person name="Birren B."/>
        </authorList>
    </citation>
    <scope>NUCLEOTIDE SEQUENCE</scope>
    <source>
        <strain evidence="2">9E7_DIV0242</strain>
    </source>
</reference>
<name>A0AAQ3VXY8_9ENTE</name>
<protein>
    <recommendedName>
        <fullName evidence="4">WxL domain-containing protein</fullName>
    </recommendedName>
</protein>
<gene>
    <name evidence="2" type="ORF">A5888_003859</name>
</gene>
<dbReference type="AlphaFoldDB" id="A0AAQ3VXY8"/>
<evidence type="ECO:0000313" key="3">
    <source>
        <dbReference type="Proteomes" id="UP000195141"/>
    </source>
</evidence>
<feature type="chain" id="PRO_5042859805" description="WxL domain-containing protein" evidence="1">
    <location>
        <begin position="27"/>
        <end position="287"/>
    </location>
</feature>
<organism evidence="2 3">
    <name type="scientific">Candidatus Enterococcus clewellii</name>
    <dbReference type="NCBI Taxonomy" id="1834193"/>
    <lineage>
        <taxon>Bacteria</taxon>
        <taxon>Bacillati</taxon>
        <taxon>Bacillota</taxon>
        <taxon>Bacilli</taxon>
        <taxon>Lactobacillales</taxon>
        <taxon>Enterococcaceae</taxon>
        <taxon>Enterococcus</taxon>
    </lineage>
</organism>
<proteinExistence type="predicted"/>
<keyword evidence="1" id="KW-0732">Signal</keyword>
<dbReference type="InterPro" id="IPR032675">
    <property type="entry name" value="LRR_dom_sf"/>
</dbReference>
<evidence type="ECO:0000256" key="1">
    <source>
        <dbReference type="SAM" id="SignalP"/>
    </source>
</evidence>
<reference evidence="2" key="2">
    <citation type="submission" date="2024-03" db="EMBL/GenBank/DDBJ databases">
        <title>The Genome Sequence of Enterococcus sp. DIV0242b.</title>
        <authorList>
            <consortium name="The Broad Institute Genomics Platform"/>
            <consortium name="The Broad Institute Microbial Omics Core"/>
            <consortium name="The Broad Institute Genomic Center for Infectious Diseases"/>
            <person name="Earl A."/>
            <person name="Manson A."/>
            <person name="Gilmore M."/>
            <person name="Schwartman J."/>
            <person name="Shea T."/>
            <person name="Abouelleil A."/>
            <person name="Cao P."/>
            <person name="Chapman S."/>
            <person name="Cusick C."/>
            <person name="Young S."/>
            <person name="Neafsey D."/>
            <person name="Nusbaum C."/>
            <person name="Birren B."/>
        </authorList>
    </citation>
    <scope>NUCLEOTIDE SEQUENCE</scope>
    <source>
        <strain evidence="2">9E7_DIV0242</strain>
    </source>
</reference>
<sequence length="287" mass="32617">MRRRNIVTFVAVSVIGLSMIPFVAKAAGGQSFVQAPSMDIRDNLYGNIADGLSEAGEYNRLNDFKYVYEQYGVVPREYMDMVTHVDSDWEEPYLNGLEYAENLETLQGEFIEELQELSPIKDLVNLKSIWIEYGDNTNLKELKNLTSLETLRISSSGYSDRANDEGTDEKPDMLALYDISELSNLSSLNEIKIYTQGLLQTVTMKKGTTSYEMYSPVIKSEQFGDKKIEYSEAYSNGENELFTEQDSLLKWENIPSDAEHLSFSWNVSNGKSFAFNGEVLIPINWID</sequence>
<evidence type="ECO:0000313" key="2">
    <source>
        <dbReference type="EMBL" id="WYJ92086.1"/>
    </source>
</evidence>